<comment type="caution">
    <text evidence="1">The sequence shown here is derived from an EMBL/GenBank/DDBJ whole genome shotgun (WGS) entry which is preliminary data.</text>
</comment>
<sequence length="137" mass="15936">MKPITSKPQWPLHALNSISRTPHAHHRNTSSTPAQHHLQPCIPYRATPSSFHPTFCFLLVFMVCCHHYHYMHSPSFTVIFFMCIYLHCSSPRPLSRRPNAFYHYIPSHHSCLHTDSSSFTTHSLIHCLISIVLHLRQ</sequence>
<reference evidence="1 2" key="1">
    <citation type="submission" date="2019-05" db="EMBL/GenBank/DDBJ databases">
        <title>Another draft genome of Portunus trituberculatus and its Hox gene families provides insights of decapod evolution.</title>
        <authorList>
            <person name="Jeong J.-H."/>
            <person name="Song I."/>
            <person name="Kim S."/>
            <person name="Choi T."/>
            <person name="Kim D."/>
            <person name="Ryu S."/>
            <person name="Kim W."/>
        </authorList>
    </citation>
    <scope>NUCLEOTIDE SEQUENCE [LARGE SCALE GENOMIC DNA]</scope>
    <source>
        <tissue evidence="1">Muscle</tissue>
    </source>
</reference>
<dbReference type="AlphaFoldDB" id="A0A5B7HXM1"/>
<dbReference type="EMBL" id="VSRR010046904">
    <property type="protein sequence ID" value="MPC77841.1"/>
    <property type="molecule type" value="Genomic_DNA"/>
</dbReference>
<evidence type="ECO:0000313" key="1">
    <source>
        <dbReference type="EMBL" id="MPC77841.1"/>
    </source>
</evidence>
<keyword evidence="2" id="KW-1185">Reference proteome</keyword>
<organism evidence="1 2">
    <name type="scientific">Portunus trituberculatus</name>
    <name type="common">Swimming crab</name>
    <name type="synonym">Neptunus trituberculatus</name>
    <dbReference type="NCBI Taxonomy" id="210409"/>
    <lineage>
        <taxon>Eukaryota</taxon>
        <taxon>Metazoa</taxon>
        <taxon>Ecdysozoa</taxon>
        <taxon>Arthropoda</taxon>
        <taxon>Crustacea</taxon>
        <taxon>Multicrustacea</taxon>
        <taxon>Malacostraca</taxon>
        <taxon>Eumalacostraca</taxon>
        <taxon>Eucarida</taxon>
        <taxon>Decapoda</taxon>
        <taxon>Pleocyemata</taxon>
        <taxon>Brachyura</taxon>
        <taxon>Eubrachyura</taxon>
        <taxon>Portunoidea</taxon>
        <taxon>Portunidae</taxon>
        <taxon>Portuninae</taxon>
        <taxon>Portunus</taxon>
    </lineage>
</organism>
<proteinExistence type="predicted"/>
<evidence type="ECO:0000313" key="2">
    <source>
        <dbReference type="Proteomes" id="UP000324222"/>
    </source>
</evidence>
<gene>
    <name evidence="1" type="ORF">E2C01_072310</name>
</gene>
<name>A0A5B7HXM1_PORTR</name>
<dbReference type="Proteomes" id="UP000324222">
    <property type="component" value="Unassembled WGS sequence"/>
</dbReference>
<accession>A0A5B7HXM1</accession>
<protein>
    <submittedName>
        <fullName evidence="1">Uncharacterized protein</fullName>
    </submittedName>
</protein>